<evidence type="ECO:0000256" key="2">
    <source>
        <dbReference type="SAM" id="SignalP"/>
    </source>
</evidence>
<dbReference type="EMBL" id="HBUF01582118">
    <property type="protein sequence ID" value="CAG6770549.1"/>
    <property type="molecule type" value="Transcribed_RNA"/>
</dbReference>
<name>A0A8D9EZA7_9HEMI</name>
<feature type="region of interest" description="Disordered" evidence="1">
    <location>
        <begin position="84"/>
        <end position="112"/>
    </location>
</feature>
<accession>A0A8D9EZA7</accession>
<feature type="chain" id="PRO_5034887845" description="Secreted protein" evidence="2">
    <location>
        <begin position="17"/>
        <end position="130"/>
    </location>
</feature>
<feature type="compositionally biased region" description="Basic and acidic residues" evidence="1">
    <location>
        <begin position="92"/>
        <end position="111"/>
    </location>
</feature>
<keyword evidence="2" id="KW-0732">Signal</keyword>
<evidence type="ECO:0000313" key="3">
    <source>
        <dbReference type="EMBL" id="CAG6770549.1"/>
    </source>
</evidence>
<evidence type="ECO:0008006" key="4">
    <source>
        <dbReference type="Google" id="ProtNLM"/>
    </source>
</evidence>
<feature type="signal peptide" evidence="2">
    <location>
        <begin position="1"/>
        <end position="16"/>
    </location>
</feature>
<organism evidence="3">
    <name type="scientific">Cacopsylla melanoneura</name>
    <dbReference type="NCBI Taxonomy" id="428564"/>
    <lineage>
        <taxon>Eukaryota</taxon>
        <taxon>Metazoa</taxon>
        <taxon>Ecdysozoa</taxon>
        <taxon>Arthropoda</taxon>
        <taxon>Hexapoda</taxon>
        <taxon>Insecta</taxon>
        <taxon>Pterygota</taxon>
        <taxon>Neoptera</taxon>
        <taxon>Paraneoptera</taxon>
        <taxon>Hemiptera</taxon>
        <taxon>Sternorrhyncha</taxon>
        <taxon>Psylloidea</taxon>
        <taxon>Psyllidae</taxon>
        <taxon>Psyllinae</taxon>
        <taxon>Cacopsylla</taxon>
    </lineage>
</organism>
<protein>
    <recommendedName>
        <fullName evidence="4">Secreted protein</fullName>
    </recommendedName>
</protein>
<reference evidence="3" key="1">
    <citation type="submission" date="2021-05" db="EMBL/GenBank/DDBJ databases">
        <authorList>
            <person name="Alioto T."/>
            <person name="Alioto T."/>
            <person name="Gomez Garrido J."/>
        </authorList>
    </citation>
    <scope>NUCLEOTIDE SEQUENCE</scope>
</reference>
<evidence type="ECO:0000256" key="1">
    <source>
        <dbReference type="SAM" id="MobiDB-lite"/>
    </source>
</evidence>
<dbReference type="AlphaFoldDB" id="A0A8D9EZA7"/>
<proteinExistence type="predicted"/>
<sequence>MPCGIALCLLVLACYCFHIPYTLHMCMHMFSYALHTCTQRETYTHALRALMRMIKNRRLHALTCMFLMRHSHAHEILTVLSRGPDFDVGENSDTRNRGQTDRHETKNDQKGFTKMRFAQQQQKLCHEGWP</sequence>